<evidence type="ECO:0008006" key="3">
    <source>
        <dbReference type="Google" id="ProtNLM"/>
    </source>
</evidence>
<dbReference type="RefSeq" id="WP_066397053.1">
    <property type="nucleotide sequence ID" value="NZ_CP015378.1"/>
</dbReference>
<dbReference type="KEGG" id="fpn:ABE65_016105"/>
<dbReference type="InterPro" id="IPR025072">
    <property type="entry name" value="Fur_reg_FbpA"/>
</dbReference>
<gene>
    <name evidence="1" type="ORF">ABE65_016105</name>
</gene>
<dbReference type="EMBL" id="CP015378">
    <property type="protein sequence ID" value="ANC78240.1"/>
    <property type="molecule type" value="Genomic_DNA"/>
</dbReference>
<sequence length="62" mass="7509">MESHKGQLRRAVEGRKQRLIQHLIHRGLYGYEDHRHLTDFTLSELELEWKNAQFIDQENHIS</sequence>
<organism evidence="1 2">
    <name type="scientific">Fictibacillus phosphorivorans</name>
    <dbReference type="NCBI Taxonomy" id="1221500"/>
    <lineage>
        <taxon>Bacteria</taxon>
        <taxon>Bacillati</taxon>
        <taxon>Bacillota</taxon>
        <taxon>Bacilli</taxon>
        <taxon>Bacillales</taxon>
        <taxon>Fictibacillaceae</taxon>
        <taxon>Fictibacillus</taxon>
    </lineage>
</organism>
<dbReference type="Pfam" id="PF13076">
    <property type="entry name" value="Fur_reg_FbpA"/>
    <property type="match status" value="1"/>
</dbReference>
<protein>
    <recommendedName>
        <fullName evidence="3">Fur-regulated basic protein FbpA</fullName>
    </recommendedName>
</protein>
<keyword evidence="2" id="KW-1185">Reference proteome</keyword>
<dbReference type="AlphaFoldDB" id="A0A160IQ57"/>
<evidence type="ECO:0000313" key="2">
    <source>
        <dbReference type="Proteomes" id="UP000076623"/>
    </source>
</evidence>
<reference evidence="1 2" key="1">
    <citation type="submission" date="2016-04" db="EMBL/GenBank/DDBJ databases">
        <title>Complete genome sequence of Fictibacillus phosphorivorans G25-29, a strain toxic to nematodes.</title>
        <authorList>
            <person name="Zheng Z."/>
        </authorList>
    </citation>
    <scope>NUCLEOTIDE SEQUENCE [LARGE SCALE GENOMIC DNA]</scope>
    <source>
        <strain evidence="1 2">G25-29</strain>
    </source>
</reference>
<evidence type="ECO:0000313" key="1">
    <source>
        <dbReference type="EMBL" id="ANC78240.1"/>
    </source>
</evidence>
<name>A0A160IQ57_9BACL</name>
<proteinExistence type="predicted"/>
<accession>A0A160IQ57</accession>
<dbReference type="Proteomes" id="UP000076623">
    <property type="component" value="Chromosome"/>
</dbReference>